<name>A0A540WIF5_9BACT</name>
<dbReference type="PANTHER" id="PTHR30558">
    <property type="entry name" value="EXBD MEMBRANE COMPONENT OF PMF-DRIVEN MACROMOLECULE IMPORT SYSTEM"/>
    <property type="match status" value="1"/>
</dbReference>
<evidence type="ECO:0000256" key="3">
    <source>
        <dbReference type="ARBA" id="ARBA00022448"/>
    </source>
</evidence>
<evidence type="ECO:0000256" key="1">
    <source>
        <dbReference type="ARBA" id="ARBA00004249"/>
    </source>
</evidence>
<evidence type="ECO:0000256" key="7">
    <source>
        <dbReference type="ARBA" id="ARBA00022927"/>
    </source>
</evidence>
<dbReference type="GO" id="GO:0022857">
    <property type="term" value="F:transmembrane transporter activity"/>
    <property type="evidence" value="ECO:0007669"/>
    <property type="project" value="InterPro"/>
</dbReference>
<dbReference type="InterPro" id="IPR003400">
    <property type="entry name" value="ExbD"/>
</dbReference>
<dbReference type="GO" id="GO:0015031">
    <property type="term" value="P:protein transport"/>
    <property type="evidence" value="ECO:0007669"/>
    <property type="project" value="UniProtKB-KW"/>
</dbReference>
<keyword evidence="6 10" id="KW-0812">Transmembrane</keyword>
<comment type="similarity">
    <text evidence="2 10">Belongs to the ExbD/TolR family.</text>
</comment>
<evidence type="ECO:0000313" key="13">
    <source>
        <dbReference type="Proteomes" id="UP000315369"/>
    </source>
</evidence>
<keyword evidence="9 11" id="KW-0472">Membrane</keyword>
<keyword evidence="8 11" id="KW-1133">Transmembrane helix</keyword>
<evidence type="ECO:0000256" key="11">
    <source>
        <dbReference type="SAM" id="Phobius"/>
    </source>
</evidence>
<reference evidence="12 13" key="1">
    <citation type="submission" date="2019-06" db="EMBL/GenBank/DDBJ databases">
        <authorList>
            <person name="Livingstone P."/>
            <person name="Whitworth D."/>
        </authorList>
    </citation>
    <scope>NUCLEOTIDE SEQUENCE [LARGE SCALE GENOMIC DNA]</scope>
    <source>
        <strain evidence="12 13">AM401</strain>
    </source>
</reference>
<dbReference type="Gene3D" id="3.30.420.270">
    <property type="match status" value="1"/>
</dbReference>
<evidence type="ECO:0000256" key="4">
    <source>
        <dbReference type="ARBA" id="ARBA00022475"/>
    </source>
</evidence>
<comment type="caution">
    <text evidence="12">The sequence shown here is derived from an EMBL/GenBank/DDBJ whole genome shotgun (WGS) entry which is preliminary data.</text>
</comment>
<evidence type="ECO:0000256" key="9">
    <source>
        <dbReference type="ARBA" id="ARBA00023136"/>
    </source>
</evidence>
<accession>A0A540WIF5</accession>
<feature type="transmembrane region" description="Helical" evidence="11">
    <location>
        <begin position="20"/>
        <end position="39"/>
    </location>
</feature>
<dbReference type="OrthoDB" id="9798629at2"/>
<evidence type="ECO:0000256" key="8">
    <source>
        <dbReference type="ARBA" id="ARBA00022989"/>
    </source>
</evidence>
<evidence type="ECO:0000256" key="5">
    <source>
        <dbReference type="ARBA" id="ARBA00022519"/>
    </source>
</evidence>
<proteinExistence type="inferred from homology"/>
<keyword evidence="7 10" id="KW-0653">Protein transport</keyword>
<dbReference type="GO" id="GO:0005886">
    <property type="term" value="C:plasma membrane"/>
    <property type="evidence" value="ECO:0007669"/>
    <property type="project" value="UniProtKB-SubCell"/>
</dbReference>
<keyword evidence="13" id="KW-1185">Reference proteome</keyword>
<dbReference type="PANTHER" id="PTHR30558:SF12">
    <property type="entry name" value="BIOPOLYMER TRANSPORT PROTEIN EXBD"/>
    <property type="match status" value="1"/>
</dbReference>
<dbReference type="Proteomes" id="UP000315369">
    <property type="component" value="Unassembled WGS sequence"/>
</dbReference>
<evidence type="ECO:0000256" key="10">
    <source>
        <dbReference type="RuleBase" id="RU003879"/>
    </source>
</evidence>
<keyword evidence="4" id="KW-1003">Cell membrane</keyword>
<evidence type="ECO:0000313" key="12">
    <source>
        <dbReference type="EMBL" id="TQF08805.1"/>
    </source>
</evidence>
<protein>
    <submittedName>
        <fullName evidence="12">Biopolymer transporter ExbD</fullName>
    </submittedName>
</protein>
<evidence type="ECO:0000256" key="6">
    <source>
        <dbReference type="ARBA" id="ARBA00022692"/>
    </source>
</evidence>
<comment type="subcellular location">
    <subcellularLocation>
        <location evidence="1">Cell inner membrane</location>
        <topology evidence="1">Single-pass type II membrane protein</topology>
    </subcellularLocation>
    <subcellularLocation>
        <location evidence="10">Cell membrane</location>
        <topology evidence="10">Single-pass type II membrane protein</topology>
    </subcellularLocation>
</comment>
<evidence type="ECO:0000256" key="2">
    <source>
        <dbReference type="ARBA" id="ARBA00005811"/>
    </source>
</evidence>
<keyword evidence="5" id="KW-0997">Cell inner membrane</keyword>
<dbReference type="Pfam" id="PF02472">
    <property type="entry name" value="ExbD"/>
    <property type="match status" value="1"/>
</dbReference>
<dbReference type="AlphaFoldDB" id="A0A540WIF5"/>
<gene>
    <name evidence="12" type="ORF">FJV41_47940</name>
</gene>
<keyword evidence="3 10" id="KW-0813">Transport</keyword>
<sequence length="150" mass="16237">MGMSIGGGRGGVKSDINVTPLVDVVLVLLIIFMVVTPMMTRGKDVVLPQAEHIEKEDGPDPLVLSVTPDRKLFVESDAYPDERVFQAKLKAVLRQEPGRRLLLKADQSLTYGDVKKVMQLAKGSGAERVSLAVVKPADEANSGMPFPLEP</sequence>
<dbReference type="RefSeq" id="WP_141649319.1">
    <property type="nucleotide sequence ID" value="NZ_VIFM01000445.1"/>
</dbReference>
<dbReference type="EMBL" id="VIFM01000445">
    <property type="protein sequence ID" value="TQF08805.1"/>
    <property type="molecule type" value="Genomic_DNA"/>
</dbReference>
<organism evidence="12 13">
    <name type="scientific">Myxococcus llanfairpwllgwyngyllgogerychwyrndrobwllllantysiliogogogochensis</name>
    <dbReference type="NCBI Taxonomy" id="2590453"/>
    <lineage>
        <taxon>Bacteria</taxon>
        <taxon>Pseudomonadati</taxon>
        <taxon>Myxococcota</taxon>
        <taxon>Myxococcia</taxon>
        <taxon>Myxococcales</taxon>
        <taxon>Cystobacterineae</taxon>
        <taxon>Myxococcaceae</taxon>
        <taxon>Myxococcus</taxon>
    </lineage>
</organism>